<dbReference type="OrthoDB" id="252522at2759"/>
<feature type="transmembrane region" description="Helical" evidence="6">
    <location>
        <begin position="517"/>
        <end position="543"/>
    </location>
</feature>
<evidence type="ECO:0000259" key="8">
    <source>
        <dbReference type="Pfam" id="PF01490"/>
    </source>
</evidence>
<feature type="compositionally biased region" description="Basic and acidic residues" evidence="5">
    <location>
        <begin position="102"/>
        <end position="114"/>
    </location>
</feature>
<evidence type="ECO:0000256" key="6">
    <source>
        <dbReference type="SAM" id="Phobius"/>
    </source>
</evidence>
<evidence type="ECO:0000313" key="10">
    <source>
        <dbReference type="Proteomes" id="UP000002316"/>
    </source>
</evidence>
<feature type="transmembrane region" description="Helical" evidence="6">
    <location>
        <begin position="284"/>
        <end position="305"/>
    </location>
</feature>
<keyword evidence="2 6" id="KW-0812">Transmembrane</keyword>
<protein>
    <submittedName>
        <fullName evidence="9">Amino acid transporter, putative</fullName>
    </submittedName>
</protein>
<dbReference type="Pfam" id="PF01490">
    <property type="entry name" value="Aa_trans"/>
    <property type="match status" value="1"/>
</dbReference>
<proteinExistence type="predicted"/>
<evidence type="ECO:0000256" key="3">
    <source>
        <dbReference type="ARBA" id="ARBA00022989"/>
    </source>
</evidence>
<comment type="subcellular location">
    <subcellularLocation>
        <location evidence="1">Membrane</location>
        <topology evidence="1">Multi-pass membrane protein</topology>
    </subcellularLocation>
</comment>
<dbReference type="PANTHER" id="PTHR22950">
    <property type="entry name" value="AMINO ACID TRANSPORTER"/>
    <property type="match status" value="1"/>
</dbReference>
<evidence type="ECO:0000313" key="9">
    <source>
        <dbReference type="EMBL" id="CBH13850.1"/>
    </source>
</evidence>
<dbReference type="InterPro" id="IPR013057">
    <property type="entry name" value="AA_transpt_TM"/>
</dbReference>
<sequence>MFKLLRIITPSLALWFLTPGQSTSFTLRGHLPQSHSLYLFSPISSRLSKGTKAGQTAPLMHPDGTTAPDSWRLTNPPDSVEAGATEGAATGSSIPHGSSEATGDKVGENNDRDQLTASGGERSQPFMECVKKVIPPGGLVSTVFNLAAMCIGAGILGLPAAANSSGLVMMFVYPTVIVFLSIYSLYCLATQIERHGLKSYEGMSRALLGPWSAYLTGVLRALNTFGACVAFIIAVGDILSAILKGTNAPDFLKQKSGNRLLTSIIWLCFMLPLVIPRSVNTLRYISTIGITSICYLVVVIVVHSYMNGLPDNIKKVHLTGAPGDEGIHLFGTGNKAVEGPGVFMFAFLCQANSFEVYLGMPQPNVHRFTAYTAIAMAVCFVLCIFAAFFGYLDFGGAVTGSVLLMYDPVNEPAIMVGFVGVLVKLCASYALLAMACRNALYSFVGWDADEVAFWKHCVFVISLSAVILLCGLFIPTINTVFGFVGAVCGGFLAFILPSLFIMYGGGWSLKTVGWCHYLATYAVLFAGVALCVFGTGATVYSVAVEW</sequence>
<feature type="region of interest" description="Disordered" evidence="5">
    <location>
        <begin position="49"/>
        <end position="121"/>
    </location>
</feature>
<evidence type="ECO:0000256" key="7">
    <source>
        <dbReference type="SAM" id="SignalP"/>
    </source>
</evidence>
<feature type="transmembrane region" description="Helical" evidence="6">
    <location>
        <begin position="368"/>
        <end position="392"/>
    </location>
</feature>
<feature type="domain" description="Amino acid transporter transmembrane" evidence="8">
    <location>
        <begin position="138"/>
        <end position="538"/>
    </location>
</feature>
<evidence type="ECO:0000256" key="1">
    <source>
        <dbReference type="ARBA" id="ARBA00004141"/>
    </source>
</evidence>
<dbReference type="VEuPathDB" id="TriTrypDB:Tbg972.8.7930"/>
<feature type="transmembrane region" description="Helical" evidence="6">
    <location>
        <begin position="412"/>
        <end position="432"/>
    </location>
</feature>
<dbReference type="KEGG" id="tbg:TbgDal_VIII7930"/>
<evidence type="ECO:0000256" key="5">
    <source>
        <dbReference type="SAM" id="MobiDB-lite"/>
    </source>
</evidence>
<keyword evidence="7" id="KW-0732">Signal</keyword>
<dbReference type="EMBL" id="FN554971">
    <property type="protein sequence ID" value="CBH13850.1"/>
    <property type="molecule type" value="Genomic_DNA"/>
</dbReference>
<keyword evidence="3 6" id="KW-1133">Transmembrane helix</keyword>
<evidence type="ECO:0000256" key="4">
    <source>
        <dbReference type="ARBA" id="ARBA00023136"/>
    </source>
</evidence>
<organism evidence="9 10">
    <name type="scientific">Trypanosoma brucei gambiense (strain MHOM/CI/86/DAL972)</name>
    <dbReference type="NCBI Taxonomy" id="679716"/>
    <lineage>
        <taxon>Eukaryota</taxon>
        <taxon>Discoba</taxon>
        <taxon>Euglenozoa</taxon>
        <taxon>Kinetoplastea</taxon>
        <taxon>Metakinetoplastina</taxon>
        <taxon>Trypanosomatida</taxon>
        <taxon>Trypanosomatidae</taxon>
        <taxon>Trypanosoma</taxon>
    </lineage>
</organism>
<feature type="transmembrane region" description="Helical" evidence="6">
    <location>
        <begin position="480"/>
        <end position="505"/>
    </location>
</feature>
<dbReference type="GO" id="GO:0016020">
    <property type="term" value="C:membrane"/>
    <property type="evidence" value="ECO:0007669"/>
    <property type="project" value="UniProtKB-SubCell"/>
</dbReference>
<feature type="signal peptide" evidence="7">
    <location>
        <begin position="1"/>
        <end position="22"/>
    </location>
</feature>
<feature type="transmembrane region" description="Helical" evidence="6">
    <location>
        <begin position="170"/>
        <end position="192"/>
    </location>
</feature>
<dbReference type="GO" id="GO:0005737">
    <property type="term" value="C:cytoplasm"/>
    <property type="evidence" value="ECO:0007669"/>
    <property type="project" value="TreeGrafter"/>
</dbReference>
<name>C9ZWR1_TRYB9</name>
<dbReference type="AlphaFoldDB" id="C9ZWR1"/>
<feature type="chain" id="PRO_5003005506" evidence="7">
    <location>
        <begin position="23"/>
        <end position="546"/>
    </location>
</feature>
<accession>C9ZWR1</accession>
<dbReference type="GO" id="GO:0015179">
    <property type="term" value="F:L-amino acid transmembrane transporter activity"/>
    <property type="evidence" value="ECO:0007669"/>
    <property type="project" value="TreeGrafter"/>
</dbReference>
<feature type="transmembrane region" description="Helical" evidence="6">
    <location>
        <begin position="137"/>
        <end position="158"/>
    </location>
</feature>
<keyword evidence="4 6" id="KW-0472">Membrane</keyword>
<feature type="transmembrane region" description="Helical" evidence="6">
    <location>
        <begin position="212"/>
        <end position="239"/>
    </location>
</feature>
<dbReference type="PANTHER" id="PTHR22950:SF369">
    <property type="entry name" value="ACID TRANSPORTER 1, PUTATIVE-RELATED"/>
    <property type="match status" value="1"/>
</dbReference>
<dbReference type="RefSeq" id="XP_011776126.1">
    <property type="nucleotide sequence ID" value="XM_011777824.1"/>
</dbReference>
<dbReference type="GeneID" id="23864033"/>
<feature type="compositionally biased region" description="Low complexity" evidence="5">
    <location>
        <begin position="81"/>
        <end position="91"/>
    </location>
</feature>
<reference evidence="10" key="1">
    <citation type="journal article" date="2010" name="PLoS Negl. Trop. Dis.">
        <title>The genome sequence of Trypanosoma brucei gambiense, causative agent of chronic human african trypanosomiasis.</title>
        <authorList>
            <person name="Jackson A.P."/>
            <person name="Sanders M."/>
            <person name="Berry A."/>
            <person name="McQuillan J."/>
            <person name="Aslett M.A."/>
            <person name="Quail M.A."/>
            <person name="Chukualim B."/>
            <person name="Capewell P."/>
            <person name="MacLeod A."/>
            <person name="Melville S.E."/>
            <person name="Gibson W."/>
            <person name="Barry J.D."/>
            <person name="Berriman M."/>
            <person name="Hertz-Fowler C."/>
        </authorList>
    </citation>
    <scope>NUCLEOTIDE SEQUENCE [LARGE SCALE GENOMIC DNA]</scope>
    <source>
        <strain evidence="10">MHOM/CI/86/DAL972</strain>
    </source>
</reference>
<feature type="transmembrane region" description="Helical" evidence="6">
    <location>
        <begin position="453"/>
        <end position="474"/>
    </location>
</feature>
<evidence type="ECO:0000256" key="2">
    <source>
        <dbReference type="ARBA" id="ARBA00022692"/>
    </source>
</evidence>
<feature type="transmembrane region" description="Helical" evidence="6">
    <location>
        <begin position="260"/>
        <end position="278"/>
    </location>
</feature>
<dbReference type="Proteomes" id="UP000002316">
    <property type="component" value="Chromosome 8"/>
</dbReference>
<feature type="compositionally biased region" description="Polar residues" evidence="5">
    <location>
        <begin position="92"/>
        <end position="101"/>
    </location>
</feature>
<gene>
    <name evidence="9" type="ORF">TbgDal_VIII7930</name>
</gene>